<protein>
    <submittedName>
        <fullName evidence="7">Acetyl-CoA acetyltransferase</fullName>
    </submittedName>
</protein>
<dbReference type="InterPro" id="IPR020616">
    <property type="entry name" value="Thiolase_N"/>
</dbReference>
<proteinExistence type="inferred from homology"/>
<dbReference type="RefSeq" id="WP_108402252.1">
    <property type="nucleotide sequence ID" value="NZ_NESP01000001.1"/>
</dbReference>
<comment type="caution">
    <text evidence="7">The sequence shown here is derived from an EMBL/GenBank/DDBJ whole genome shotgun (WGS) entry which is preliminary data.</text>
</comment>
<name>A0A315ESE8_9BURK</name>
<keyword evidence="8" id="KW-1185">Reference proteome</keyword>
<gene>
    <name evidence="7" type="ORF">B9Z44_09070</name>
</gene>
<evidence type="ECO:0000256" key="4">
    <source>
        <dbReference type="RuleBase" id="RU003557"/>
    </source>
</evidence>
<keyword evidence="2 4" id="KW-0808">Transferase</keyword>
<feature type="domain" description="Thiolase C-terminal" evidence="6">
    <location>
        <begin position="266"/>
        <end position="387"/>
    </location>
</feature>
<reference evidence="7 8" key="1">
    <citation type="submission" date="2017-04" db="EMBL/GenBank/DDBJ databases">
        <title>Unexpected and diverse lifestyles within the genus Limnohabitans.</title>
        <authorList>
            <person name="Kasalicky V."/>
            <person name="Mehrshad M."/>
            <person name="Andrei S.-A."/>
            <person name="Salcher M."/>
            <person name="Kratochvilova H."/>
            <person name="Simek K."/>
            <person name="Ghai R."/>
        </authorList>
    </citation>
    <scope>NUCLEOTIDE SEQUENCE [LARGE SCALE GENOMIC DNA]</scope>
    <source>
        <strain evidence="7 8">MWH-C5</strain>
    </source>
</reference>
<dbReference type="PIRSF" id="PIRSF000429">
    <property type="entry name" value="Ac-CoA_Ac_transf"/>
    <property type="match status" value="1"/>
</dbReference>
<dbReference type="InterPro" id="IPR020617">
    <property type="entry name" value="Thiolase_C"/>
</dbReference>
<dbReference type="InterPro" id="IPR016039">
    <property type="entry name" value="Thiolase-like"/>
</dbReference>
<evidence type="ECO:0000259" key="5">
    <source>
        <dbReference type="Pfam" id="PF00108"/>
    </source>
</evidence>
<dbReference type="Gene3D" id="3.40.47.10">
    <property type="match status" value="1"/>
</dbReference>
<evidence type="ECO:0000256" key="3">
    <source>
        <dbReference type="ARBA" id="ARBA00023315"/>
    </source>
</evidence>
<dbReference type="SUPFAM" id="SSF53901">
    <property type="entry name" value="Thiolase-like"/>
    <property type="match status" value="1"/>
</dbReference>
<evidence type="ECO:0000313" key="7">
    <source>
        <dbReference type="EMBL" id="PUE59715.1"/>
    </source>
</evidence>
<organism evidence="7 8">
    <name type="scientific">Limnohabitans curvus</name>
    <dbReference type="NCBI Taxonomy" id="323423"/>
    <lineage>
        <taxon>Bacteria</taxon>
        <taxon>Pseudomonadati</taxon>
        <taxon>Pseudomonadota</taxon>
        <taxon>Betaproteobacteria</taxon>
        <taxon>Burkholderiales</taxon>
        <taxon>Comamonadaceae</taxon>
        <taxon>Limnohabitans</taxon>
    </lineage>
</organism>
<dbReference type="GO" id="GO:0003988">
    <property type="term" value="F:acetyl-CoA C-acyltransferase activity"/>
    <property type="evidence" value="ECO:0007669"/>
    <property type="project" value="UniProtKB-ARBA"/>
</dbReference>
<evidence type="ECO:0000259" key="6">
    <source>
        <dbReference type="Pfam" id="PF02803"/>
    </source>
</evidence>
<feature type="domain" description="Thiolase N-terminal" evidence="5">
    <location>
        <begin position="8"/>
        <end position="254"/>
    </location>
</feature>
<dbReference type="Proteomes" id="UP000251341">
    <property type="component" value="Unassembled WGS sequence"/>
</dbReference>
<accession>A0A315ESE8</accession>
<evidence type="ECO:0000256" key="1">
    <source>
        <dbReference type="ARBA" id="ARBA00010982"/>
    </source>
</evidence>
<sequence length="389" mass="39858">MSTHAPLIAAWARSAVVARDGAFKALHAHDIAAPVVQALLQRAGVEASQVNAVVLGNALGAGGNPARMLALHAGLPEACAALTVDTQCCAGLDAIAMGVALIASGQAEVVVAGGVEAWSRAPIRMHRPLHTDEAAVAYERPAFAPHPDKDPDMLLSAARYAAHSGYTRAQQEAYAQQSHSRAVMGEPHIAQEIVAVAGVVHDSYPRHIDSHRAARMPVVARSDAAAGDPPDACALSALTISAQADGAAFVLLLSPKAAARLNHHAKATWVSNASIGAAPEFPLLAAELAAREALKRANFTHANAMGFIELHDAFAVQGLSFTERLGVTPECLNPLGGGLARGHPIGASAAIALVRLLANLERHNTSGAHGLAAVAGAGGLGSAAVVRWL</sequence>
<dbReference type="CDD" id="cd00751">
    <property type="entry name" value="thiolase"/>
    <property type="match status" value="1"/>
</dbReference>
<dbReference type="EMBL" id="NESP01000001">
    <property type="protein sequence ID" value="PUE59715.1"/>
    <property type="molecule type" value="Genomic_DNA"/>
</dbReference>
<comment type="similarity">
    <text evidence="1 4">Belongs to the thiolase-like superfamily. Thiolase family.</text>
</comment>
<evidence type="ECO:0000313" key="8">
    <source>
        <dbReference type="Proteomes" id="UP000251341"/>
    </source>
</evidence>
<dbReference type="Pfam" id="PF02803">
    <property type="entry name" value="Thiolase_C"/>
    <property type="match status" value="1"/>
</dbReference>
<dbReference type="PANTHER" id="PTHR18919">
    <property type="entry name" value="ACETYL-COA C-ACYLTRANSFERASE"/>
    <property type="match status" value="1"/>
</dbReference>
<dbReference type="Pfam" id="PF00108">
    <property type="entry name" value="Thiolase_N"/>
    <property type="match status" value="1"/>
</dbReference>
<keyword evidence="3 4" id="KW-0012">Acyltransferase</keyword>
<dbReference type="PANTHER" id="PTHR18919:SF107">
    <property type="entry name" value="ACETYL-COA ACETYLTRANSFERASE, CYTOSOLIC"/>
    <property type="match status" value="1"/>
</dbReference>
<evidence type="ECO:0000256" key="2">
    <source>
        <dbReference type="ARBA" id="ARBA00022679"/>
    </source>
</evidence>
<dbReference type="AlphaFoldDB" id="A0A315ESE8"/>
<dbReference type="InterPro" id="IPR002155">
    <property type="entry name" value="Thiolase"/>
</dbReference>